<dbReference type="OrthoDB" id="5396at2759"/>
<dbReference type="Gene3D" id="3.50.30.50">
    <property type="entry name" value="Putative cyclase"/>
    <property type="match status" value="1"/>
</dbReference>
<sequence length="327" mass="36998">MEHALKIFPNGLPNLEQLVAYNKGKDVPPETSWIWGRDDEIGRINLLTPDKIIIAKDRQIQQGKFVSLNWPMNLPTKPAFGRDACKRTVKNHPDGPMVFDDWIDMNVQSGSQWDGFRHFGHQTQGRFYNDLTPDEVKSGTRCGIQAVSDHGIAGRGVLLDYYSWKCAKGEHYDPLTSHPIHLDELLAVAKHQHVDFEPGDILLIRRGYTHAYYKYEKDDPSRLDEAGSVHPCLAGVAQTEEMKTWLHDNYFSAVAGDAPAWECWPPGEWALHEFLLGSWGVLIGEMFDLEALAIQCEQERRWSFFFLSTPMNMPGGIASLANAVAIH</sequence>
<name>A0A074XUG1_9PEZI</name>
<dbReference type="SUPFAM" id="SSF102198">
    <property type="entry name" value="Putative cyclase"/>
    <property type="match status" value="1"/>
</dbReference>
<dbReference type="PANTHER" id="PTHR34861:SF10">
    <property type="entry name" value="CYCLASE"/>
    <property type="match status" value="1"/>
</dbReference>
<evidence type="ECO:0000256" key="1">
    <source>
        <dbReference type="ARBA" id="ARBA00007865"/>
    </source>
</evidence>
<comment type="similarity">
    <text evidence="1">Belongs to the Cyclase 1 superfamily.</text>
</comment>
<dbReference type="STRING" id="1043004.A0A074XUG1"/>
<dbReference type="Proteomes" id="UP000027730">
    <property type="component" value="Unassembled WGS sequence"/>
</dbReference>
<reference evidence="2 3" key="1">
    <citation type="journal article" date="2014" name="BMC Genomics">
        <title>Genome sequencing of four Aureobasidium pullulans varieties: biotechnological potential, stress tolerance, and description of new species.</title>
        <authorList>
            <person name="Gostin Ar C."/>
            <person name="Ohm R.A."/>
            <person name="Kogej T."/>
            <person name="Sonjak S."/>
            <person name="Turk M."/>
            <person name="Zajc J."/>
            <person name="Zalar P."/>
            <person name="Grube M."/>
            <person name="Sun H."/>
            <person name="Han J."/>
            <person name="Sharma A."/>
            <person name="Chiniquy J."/>
            <person name="Ngan C.Y."/>
            <person name="Lipzen A."/>
            <person name="Barry K."/>
            <person name="Grigoriev I.V."/>
            <person name="Gunde-Cimerman N."/>
        </authorList>
    </citation>
    <scope>NUCLEOTIDE SEQUENCE [LARGE SCALE GENOMIC DNA]</scope>
    <source>
        <strain evidence="2 3">CBS 147.97</strain>
    </source>
</reference>
<dbReference type="RefSeq" id="XP_013431642.1">
    <property type="nucleotide sequence ID" value="XM_013576188.1"/>
</dbReference>
<dbReference type="PANTHER" id="PTHR34861">
    <property type="match status" value="1"/>
</dbReference>
<dbReference type="InterPro" id="IPR007325">
    <property type="entry name" value="KFase/CYL"/>
</dbReference>
<dbReference type="GO" id="GO:0019441">
    <property type="term" value="P:L-tryptophan catabolic process to kynurenine"/>
    <property type="evidence" value="ECO:0007669"/>
    <property type="project" value="InterPro"/>
</dbReference>
<protein>
    <recommendedName>
        <fullName evidence="4">Cyclase</fullName>
    </recommendedName>
</protein>
<dbReference type="InterPro" id="IPR037175">
    <property type="entry name" value="KFase_sf"/>
</dbReference>
<organism evidence="2 3">
    <name type="scientific">Aureobasidium namibiae CBS 147.97</name>
    <dbReference type="NCBI Taxonomy" id="1043004"/>
    <lineage>
        <taxon>Eukaryota</taxon>
        <taxon>Fungi</taxon>
        <taxon>Dikarya</taxon>
        <taxon>Ascomycota</taxon>
        <taxon>Pezizomycotina</taxon>
        <taxon>Dothideomycetes</taxon>
        <taxon>Dothideomycetidae</taxon>
        <taxon>Dothideales</taxon>
        <taxon>Saccotheciaceae</taxon>
        <taxon>Aureobasidium</taxon>
    </lineage>
</organism>
<evidence type="ECO:0000313" key="2">
    <source>
        <dbReference type="EMBL" id="KEQ78271.1"/>
    </source>
</evidence>
<evidence type="ECO:0000313" key="3">
    <source>
        <dbReference type="Proteomes" id="UP000027730"/>
    </source>
</evidence>
<dbReference type="AlphaFoldDB" id="A0A074XUG1"/>
<dbReference type="Pfam" id="PF04199">
    <property type="entry name" value="Cyclase"/>
    <property type="match status" value="1"/>
</dbReference>
<accession>A0A074XUG1</accession>
<gene>
    <name evidence="2" type="ORF">M436DRAFT_35268</name>
</gene>
<dbReference type="EMBL" id="KL584702">
    <property type="protein sequence ID" value="KEQ78271.1"/>
    <property type="molecule type" value="Genomic_DNA"/>
</dbReference>
<evidence type="ECO:0008006" key="4">
    <source>
        <dbReference type="Google" id="ProtNLM"/>
    </source>
</evidence>
<keyword evidence="3" id="KW-1185">Reference proteome</keyword>
<proteinExistence type="inferred from homology"/>
<dbReference type="GO" id="GO:0004061">
    <property type="term" value="F:arylformamidase activity"/>
    <property type="evidence" value="ECO:0007669"/>
    <property type="project" value="InterPro"/>
</dbReference>
<dbReference type="HOGENOM" id="CLU_030671_1_0_1"/>
<dbReference type="GeneID" id="25408419"/>